<accession>A0A9Q1HL63</accession>
<gene>
    <name evidence="1" type="ORF">HOLleu_02106</name>
</gene>
<reference evidence="1" key="1">
    <citation type="submission" date="2021-10" db="EMBL/GenBank/DDBJ databases">
        <title>Tropical sea cucumber genome reveals ecological adaptation and Cuvierian tubules defense mechanism.</title>
        <authorList>
            <person name="Chen T."/>
        </authorList>
    </citation>
    <scope>NUCLEOTIDE SEQUENCE</scope>
    <source>
        <strain evidence="1">Nanhai2018</strain>
        <tissue evidence="1">Muscle</tissue>
    </source>
</reference>
<dbReference type="OrthoDB" id="10052386at2759"/>
<evidence type="ECO:0000313" key="1">
    <source>
        <dbReference type="EMBL" id="KAJ8049381.1"/>
    </source>
</evidence>
<name>A0A9Q1HL63_HOLLE</name>
<evidence type="ECO:0000313" key="2">
    <source>
        <dbReference type="Proteomes" id="UP001152320"/>
    </source>
</evidence>
<organism evidence="1 2">
    <name type="scientific">Holothuria leucospilota</name>
    <name type="common">Black long sea cucumber</name>
    <name type="synonym">Mertensiothuria leucospilota</name>
    <dbReference type="NCBI Taxonomy" id="206669"/>
    <lineage>
        <taxon>Eukaryota</taxon>
        <taxon>Metazoa</taxon>
        <taxon>Echinodermata</taxon>
        <taxon>Eleutherozoa</taxon>
        <taxon>Echinozoa</taxon>
        <taxon>Holothuroidea</taxon>
        <taxon>Aspidochirotacea</taxon>
        <taxon>Aspidochirotida</taxon>
        <taxon>Holothuriidae</taxon>
        <taxon>Holothuria</taxon>
    </lineage>
</organism>
<dbReference type="EMBL" id="JAIZAY010000001">
    <property type="protein sequence ID" value="KAJ8049381.1"/>
    <property type="molecule type" value="Genomic_DNA"/>
</dbReference>
<sequence>MKNDVTAEYVTILSSWADKPEVETDSLLENTYDWLKLQNRGSLFTVRNEVFSFFTSVEKVVRSTVHTSDIDLLQNLDIQTLLLKKMECEPDVLAKLTSVCGPLSKESSSKLHTEVLKCNIKMRCESFLKIYVFTKVKTC</sequence>
<keyword evidence="2" id="KW-1185">Reference proteome</keyword>
<dbReference type="Proteomes" id="UP001152320">
    <property type="component" value="Chromosome 1"/>
</dbReference>
<proteinExistence type="predicted"/>
<comment type="caution">
    <text evidence="1">The sequence shown here is derived from an EMBL/GenBank/DDBJ whole genome shotgun (WGS) entry which is preliminary data.</text>
</comment>
<dbReference type="AlphaFoldDB" id="A0A9Q1HL63"/>
<protein>
    <submittedName>
        <fullName evidence="1">Uncharacterized protein</fullName>
    </submittedName>
</protein>